<keyword evidence="2" id="KW-1185">Reference proteome</keyword>
<gene>
    <name evidence="1" type="ORF">FRZ54_22920</name>
</gene>
<evidence type="ECO:0000313" key="2">
    <source>
        <dbReference type="Proteomes" id="UP000321479"/>
    </source>
</evidence>
<dbReference type="Proteomes" id="UP000321479">
    <property type="component" value="Chromosome"/>
</dbReference>
<organism evidence="1 2">
    <name type="scientific">Mucilaginibacter ginsenosidivorans</name>
    <dbReference type="NCBI Taxonomy" id="398053"/>
    <lineage>
        <taxon>Bacteria</taxon>
        <taxon>Pseudomonadati</taxon>
        <taxon>Bacteroidota</taxon>
        <taxon>Sphingobacteriia</taxon>
        <taxon>Sphingobacteriales</taxon>
        <taxon>Sphingobacteriaceae</taxon>
        <taxon>Mucilaginibacter</taxon>
    </lineage>
</organism>
<accession>A0A5B8V3M5</accession>
<dbReference type="EMBL" id="CP042436">
    <property type="protein sequence ID" value="QEC65301.1"/>
    <property type="molecule type" value="Genomic_DNA"/>
</dbReference>
<dbReference type="KEGG" id="mgin:FRZ54_22920"/>
<sequence>MKIKLYLIAALAAVTLTYTSCKKSGSGPANTVSSKQVSQQIALNLSQTLYGGLGGFSIFDGINPPSNVNIARRGRGLKLNDDGVDFGCGAVIDTTLTYSTTLDDGGSASISGEFKFSVLCANGTPNGLSFYTKLKVTESTAQIGATYNLGENLMITAVNPNDDNTSILMNGSVNVDANVQQKTGSKSTDAETFDYVFKDVKIDPNVGDIVSGSATFATKGATPSGTWNYSGTITFLGNHQAKIVINGTTYTVDLQTGTVS</sequence>
<evidence type="ECO:0000313" key="1">
    <source>
        <dbReference type="EMBL" id="QEC65301.1"/>
    </source>
</evidence>
<dbReference type="RefSeq" id="WP_147034132.1">
    <property type="nucleotide sequence ID" value="NZ_CP042436.1"/>
</dbReference>
<dbReference type="AlphaFoldDB" id="A0A5B8V3M5"/>
<proteinExistence type="predicted"/>
<name>A0A5B8V3M5_9SPHI</name>
<reference evidence="1 2" key="1">
    <citation type="journal article" date="2017" name="Curr. Microbiol.">
        <title>Mucilaginibacter ginsenosidivorans sp. nov., Isolated from Soil of Ginseng Field.</title>
        <authorList>
            <person name="Kim M.M."/>
            <person name="Siddiqi M.Z."/>
            <person name="Im W.T."/>
        </authorList>
    </citation>
    <scope>NUCLEOTIDE SEQUENCE [LARGE SCALE GENOMIC DNA]</scope>
    <source>
        <strain evidence="1 2">Gsoil 3017</strain>
    </source>
</reference>
<protein>
    <submittedName>
        <fullName evidence="1">Uncharacterized protein</fullName>
    </submittedName>
</protein>
<dbReference type="OrthoDB" id="797125at2"/>